<comment type="catalytic activity">
    <reaction evidence="1">
        <text>Thiol-dependent hydrolysis of ester, thioester, amide, peptide and isopeptide bonds formed by the C-terminal Gly of ubiquitin (a 76-residue protein attached to proteins as an intracellular targeting signal).</text>
        <dbReference type="EC" id="3.4.19.12"/>
    </reaction>
</comment>
<dbReference type="InterPro" id="IPR001394">
    <property type="entry name" value="Peptidase_C19_UCH"/>
</dbReference>
<dbReference type="InterPro" id="IPR000626">
    <property type="entry name" value="Ubiquitin-like_dom"/>
</dbReference>
<dbReference type="GO" id="GO:0005829">
    <property type="term" value="C:cytosol"/>
    <property type="evidence" value="ECO:0007669"/>
    <property type="project" value="TreeGrafter"/>
</dbReference>
<dbReference type="PROSITE" id="PS00973">
    <property type="entry name" value="USP_2"/>
    <property type="match status" value="1"/>
</dbReference>
<evidence type="ECO:0000256" key="7">
    <source>
        <dbReference type="ARBA" id="ARBA00022737"/>
    </source>
</evidence>
<accession>A0A0D0E8Q4</accession>
<dbReference type="PROSITE" id="PS50235">
    <property type="entry name" value="USP_3"/>
    <property type="match status" value="1"/>
</dbReference>
<evidence type="ECO:0000256" key="12">
    <source>
        <dbReference type="ARBA" id="ARBA00022833"/>
    </source>
</evidence>
<keyword evidence="5" id="KW-0645">Protease</keyword>
<sequence>MPFKRKRRVSPAPKGLAAGEQLKRAKLAGRESSAWAWVDTEVSDPSQITPIHRLMTCGLSGRNGNPFCSNKYMSKPDKHKLAPPMEQPETAVAKGELENDIIVVSDDELPPCNKKVCKNNPNCLNYLGQEKWEDEEVAREQFIQASDLGFNPILNARDPDLPVGLKNLGATCYANAFLQVWFRDLAFRHGVYQCQPSQDPESNFEDSPVFQLQVTFAALQESTQNVYNPAKFAESLKLSTSEQQDAQEFSKLFMSHLDNEFQKQVTPSLRTLISKQFQGQQVYGTLCHNCRNKSERTTDFLELEINIENNARLEDRIAALLQNEKLTGDNKYSCSNCASLQDATRYTELRSLPPVLHFSLLRFVYDFASMERKKSKHNLLFPTILDMSRFVSPEKSAGGAGGAESVGTTYELRGVLLHKGTSAYHGHYEAQVFDTASKAWFQFDDETVTKIDLLGEKRHSNSKELVDILNGSGAPKKGINQPRARPAKKRRIDDSDEEIVELPPLAVEAKSSLLGKAPEGDIFSSKDSYMLIYARKEEPPTPNHAPTPNLTESTPDPKSSPVLINGISKPCVEPNNSDATSLVPPQRAREVVKYLNAKHDEACEDYARKEQQVKERFAELREWMRNMYTHWQINSIDEDAVIVSRRALEGWLSKPFKKAKENKSRSQSVTEDSEVVEVIPISDILCDHGGLHPNKANNMKRISRKAYEELAACENCDIGHMRSPLDVCEICVREPFIERLYQIEHPRLVARFDEICDVEQGEPGHWLSKAWLKDWRLQKPRMHVPLHGDPPPDSAEFRGHVRCEHDQLSLVSTARRSISSQACEILKGVFPQWIPASTNEELCAICEASINSSKEDKRELRKKAEDEKARLRHMHDNALIGNTLLLENIPCAVLPADFVRTWRKWLSRPTEAPRPDKVDTSPLFCEHGNLVFDPNAPNDWNSSIALIQMSEWLILYELYSCGPVVAVEKRIVEDPMGVFDSKFVHKTAVCHDCRLKRRLDYNLTDITVRFLNVKTGAGGDADVAAPHQRSGEEAKREPVQLGSRTTAGTRQSKRIRQGRERRDNTKLTVSKSMTIKDIKVQLHETLKIPTICQRLFYKDQELADNTVTVESLGILMNDTLDLREEVENEDNLTTSPDGRARKRRKEEKGFGGTLLSASGATLSADAGTSSEGEPHEATKPCPACTYSNFAENPLCQICGASMVGV</sequence>
<feature type="coiled-coil region" evidence="14">
    <location>
        <begin position="850"/>
        <end position="877"/>
    </location>
</feature>
<dbReference type="EC" id="3.4.19.12" evidence="4"/>
<dbReference type="InterPro" id="IPR006615">
    <property type="entry name" value="Pept_C19_DUSP"/>
</dbReference>
<evidence type="ECO:0000313" key="19">
    <source>
        <dbReference type="EMBL" id="KIK98719.1"/>
    </source>
</evidence>
<dbReference type="SUPFAM" id="SSF54001">
    <property type="entry name" value="Cysteine proteinases"/>
    <property type="match status" value="1"/>
</dbReference>
<name>A0A0D0E8Q4_9AGAM</name>
<dbReference type="InterPro" id="IPR038765">
    <property type="entry name" value="Papain-like_cys_pep_sf"/>
</dbReference>
<keyword evidence="8" id="KW-0863">Zinc-finger</keyword>
<dbReference type="CDD" id="cd01795">
    <property type="entry name" value="Ubl_USP48"/>
    <property type="match status" value="1"/>
</dbReference>
<gene>
    <name evidence="19" type="ORF">PAXRUDRAFT_823569</name>
</gene>
<evidence type="ECO:0000256" key="9">
    <source>
        <dbReference type="ARBA" id="ARBA00022786"/>
    </source>
</evidence>
<evidence type="ECO:0000256" key="4">
    <source>
        <dbReference type="ARBA" id="ARBA00012759"/>
    </source>
</evidence>
<reference evidence="20" key="2">
    <citation type="submission" date="2015-01" db="EMBL/GenBank/DDBJ databases">
        <title>Evolutionary Origins and Diversification of the Mycorrhizal Mutualists.</title>
        <authorList>
            <consortium name="DOE Joint Genome Institute"/>
            <consortium name="Mycorrhizal Genomics Consortium"/>
            <person name="Kohler A."/>
            <person name="Kuo A."/>
            <person name="Nagy L.G."/>
            <person name="Floudas D."/>
            <person name="Copeland A."/>
            <person name="Barry K.W."/>
            <person name="Cichocki N."/>
            <person name="Veneault-Fourrey C."/>
            <person name="LaButti K."/>
            <person name="Lindquist E.A."/>
            <person name="Lipzen A."/>
            <person name="Lundell T."/>
            <person name="Morin E."/>
            <person name="Murat C."/>
            <person name="Riley R."/>
            <person name="Ohm R."/>
            <person name="Sun H."/>
            <person name="Tunlid A."/>
            <person name="Henrissat B."/>
            <person name="Grigoriev I.V."/>
            <person name="Hibbett D.S."/>
            <person name="Martin F."/>
        </authorList>
    </citation>
    <scope>NUCLEOTIDE SEQUENCE [LARGE SCALE GENOMIC DNA]</scope>
    <source>
        <strain evidence="20">Ve08.2h10</strain>
    </source>
</reference>
<dbReference type="InterPro" id="IPR028889">
    <property type="entry name" value="USP"/>
</dbReference>
<dbReference type="InterPro" id="IPR018200">
    <property type="entry name" value="USP_CS"/>
</dbReference>
<comment type="similarity">
    <text evidence="3">Belongs to the peptidase C19 family.</text>
</comment>
<feature type="region of interest" description="Disordered" evidence="15">
    <location>
        <begin position="1126"/>
        <end position="1155"/>
    </location>
</feature>
<feature type="compositionally biased region" description="Polar residues" evidence="15">
    <location>
        <begin position="546"/>
        <end position="557"/>
    </location>
</feature>
<keyword evidence="6" id="KW-0479">Metal-binding</keyword>
<dbReference type="InterPro" id="IPR029071">
    <property type="entry name" value="Ubiquitin-like_domsf"/>
</dbReference>
<dbReference type="Pfam" id="PF00240">
    <property type="entry name" value="ubiquitin"/>
    <property type="match status" value="1"/>
</dbReference>
<evidence type="ECO:0000256" key="15">
    <source>
        <dbReference type="SAM" id="MobiDB-lite"/>
    </source>
</evidence>
<evidence type="ECO:0000256" key="14">
    <source>
        <dbReference type="SAM" id="Coils"/>
    </source>
</evidence>
<evidence type="ECO:0000259" key="17">
    <source>
        <dbReference type="PROSITE" id="PS50235"/>
    </source>
</evidence>
<dbReference type="SUPFAM" id="SSF143791">
    <property type="entry name" value="DUSP-like"/>
    <property type="match status" value="1"/>
</dbReference>
<dbReference type="HOGENOM" id="CLU_005874_0_0_1"/>
<dbReference type="GO" id="GO:0016579">
    <property type="term" value="P:protein deubiquitination"/>
    <property type="evidence" value="ECO:0007669"/>
    <property type="project" value="InterPro"/>
</dbReference>
<dbReference type="AlphaFoldDB" id="A0A0D0E8Q4"/>
<keyword evidence="14" id="KW-0175">Coiled coil</keyword>
<dbReference type="InterPro" id="IPR033841">
    <property type="entry name" value="Pep_USP48"/>
</dbReference>
<evidence type="ECO:0000259" key="16">
    <source>
        <dbReference type="PROSITE" id="PS50053"/>
    </source>
</evidence>
<dbReference type="CDD" id="cd02668">
    <property type="entry name" value="Peptidase_C19L"/>
    <property type="match status" value="1"/>
</dbReference>
<keyword evidence="12" id="KW-0862">Zinc</keyword>
<comment type="subcellular location">
    <subcellularLocation>
        <location evidence="2">Nucleus</location>
    </subcellularLocation>
</comment>
<dbReference type="GO" id="GO:0008270">
    <property type="term" value="F:zinc ion binding"/>
    <property type="evidence" value="ECO:0007669"/>
    <property type="project" value="UniProtKB-KW"/>
</dbReference>
<dbReference type="Gene3D" id="3.90.70.10">
    <property type="entry name" value="Cysteine proteinases"/>
    <property type="match status" value="1"/>
</dbReference>
<evidence type="ECO:0000313" key="20">
    <source>
        <dbReference type="Proteomes" id="UP000054538"/>
    </source>
</evidence>
<feature type="region of interest" description="Disordered" evidence="15">
    <location>
        <begin position="537"/>
        <end position="561"/>
    </location>
</feature>
<evidence type="ECO:0000256" key="8">
    <source>
        <dbReference type="ARBA" id="ARBA00022771"/>
    </source>
</evidence>
<organism evidence="19 20">
    <name type="scientific">Paxillus rubicundulus Ve08.2h10</name>
    <dbReference type="NCBI Taxonomy" id="930991"/>
    <lineage>
        <taxon>Eukaryota</taxon>
        <taxon>Fungi</taxon>
        <taxon>Dikarya</taxon>
        <taxon>Basidiomycota</taxon>
        <taxon>Agaricomycotina</taxon>
        <taxon>Agaricomycetes</taxon>
        <taxon>Agaricomycetidae</taxon>
        <taxon>Boletales</taxon>
        <taxon>Paxilineae</taxon>
        <taxon>Paxillaceae</taxon>
        <taxon>Paxillus</taxon>
    </lineage>
</organism>
<evidence type="ECO:0000256" key="10">
    <source>
        <dbReference type="ARBA" id="ARBA00022801"/>
    </source>
</evidence>
<dbReference type="PROSITE" id="PS51283">
    <property type="entry name" value="DUSP"/>
    <property type="match status" value="1"/>
</dbReference>
<evidence type="ECO:0000259" key="18">
    <source>
        <dbReference type="PROSITE" id="PS51283"/>
    </source>
</evidence>
<evidence type="ECO:0000256" key="11">
    <source>
        <dbReference type="ARBA" id="ARBA00022807"/>
    </source>
</evidence>
<dbReference type="SMART" id="SM00547">
    <property type="entry name" value="ZnF_RBZ"/>
    <property type="match status" value="1"/>
</dbReference>
<proteinExistence type="inferred from homology"/>
<dbReference type="PANTHER" id="PTHR24006:SF722">
    <property type="entry name" value="UBIQUITIN CARBOXYL-TERMINAL HYDROLASE 48"/>
    <property type="match status" value="1"/>
</dbReference>
<feature type="region of interest" description="Disordered" evidence="15">
    <location>
        <begin position="1021"/>
        <end position="1067"/>
    </location>
</feature>
<dbReference type="GO" id="GO:0004197">
    <property type="term" value="F:cysteine-type endopeptidase activity"/>
    <property type="evidence" value="ECO:0007669"/>
    <property type="project" value="InterPro"/>
</dbReference>
<keyword evidence="9" id="KW-0833">Ubl conjugation pathway</keyword>
<feature type="domain" description="USP" evidence="17">
    <location>
        <begin position="163"/>
        <end position="470"/>
    </location>
</feature>
<dbReference type="InterPro" id="IPR044743">
    <property type="entry name" value="Ubl_USP48"/>
</dbReference>
<dbReference type="SUPFAM" id="SSF54236">
    <property type="entry name" value="Ubiquitin-like"/>
    <property type="match status" value="1"/>
</dbReference>
<dbReference type="SMART" id="SM00213">
    <property type="entry name" value="UBQ"/>
    <property type="match status" value="1"/>
</dbReference>
<dbReference type="InParanoid" id="A0A0D0E8Q4"/>
<dbReference type="GO" id="GO:0006508">
    <property type="term" value="P:proteolysis"/>
    <property type="evidence" value="ECO:0007669"/>
    <property type="project" value="UniProtKB-KW"/>
</dbReference>
<dbReference type="EMBL" id="KN824883">
    <property type="protein sequence ID" value="KIK98719.1"/>
    <property type="molecule type" value="Genomic_DNA"/>
</dbReference>
<keyword evidence="7" id="KW-0677">Repeat</keyword>
<evidence type="ECO:0000256" key="3">
    <source>
        <dbReference type="ARBA" id="ARBA00009085"/>
    </source>
</evidence>
<dbReference type="PANTHER" id="PTHR24006">
    <property type="entry name" value="UBIQUITIN CARBOXYL-TERMINAL HYDROLASE"/>
    <property type="match status" value="1"/>
</dbReference>
<dbReference type="Gene3D" id="3.10.20.90">
    <property type="entry name" value="Phosphatidylinositol 3-kinase Catalytic Subunit, Chain A, domain 1"/>
    <property type="match status" value="1"/>
</dbReference>
<dbReference type="PROSITE" id="PS00972">
    <property type="entry name" value="USP_1"/>
    <property type="match status" value="1"/>
</dbReference>
<dbReference type="Pfam" id="PF00443">
    <property type="entry name" value="UCH"/>
    <property type="match status" value="1"/>
</dbReference>
<feature type="compositionally biased region" description="Basic and acidic residues" evidence="15">
    <location>
        <begin position="1029"/>
        <end position="1038"/>
    </location>
</feature>
<dbReference type="GO" id="GO:0005634">
    <property type="term" value="C:nucleus"/>
    <property type="evidence" value="ECO:0007669"/>
    <property type="project" value="UniProtKB-SubCell"/>
</dbReference>
<evidence type="ECO:0000256" key="6">
    <source>
        <dbReference type="ARBA" id="ARBA00022723"/>
    </source>
</evidence>
<dbReference type="InterPro" id="IPR035927">
    <property type="entry name" value="DUSP-like_sf"/>
</dbReference>
<feature type="region of interest" description="Disordered" evidence="15">
    <location>
        <begin position="468"/>
        <end position="492"/>
    </location>
</feature>
<keyword evidence="11" id="KW-0788">Thiol protease</keyword>
<dbReference type="STRING" id="930991.A0A0D0E8Q4"/>
<reference evidence="19 20" key="1">
    <citation type="submission" date="2014-04" db="EMBL/GenBank/DDBJ databases">
        <authorList>
            <consortium name="DOE Joint Genome Institute"/>
            <person name="Kuo A."/>
            <person name="Kohler A."/>
            <person name="Jargeat P."/>
            <person name="Nagy L.G."/>
            <person name="Floudas D."/>
            <person name="Copeland A."/>
            <person name="Barry K.W."/>
            <person name="Cichocki N."/>
            <person name="Veneault-Fourrey C."/>
            <person name="LaButti K."/>
            <person name="Lindquist E.A."/>
            <person name="Lipzen A."/>
            <person name="Lundell T."/>
            <person name="Morin E."/>
            <person name="Murat C."/>
            <person name="Sun H."/>
            <person name="Tunlid A."/>
            <person name="Henrissat B."/>
            <person name="Grigoriev I.V."/>
            <person name="Hibbett D.S."/>
            <person name="Martin F."/>
            <person name="Nordberg H.P."/>
            <person name="Cantor M.N."/>
            <person name="Hua S.X."/>
        </authorList>
    </citation>
    <scope>NUCLEOTIDE SEQUENCE [LARGE SCALE GENOMIC DNA]</scope>
    <source>
        <strain evidence="19 20">Ve08.2h10</strain>
    </source>
</reference>
<dbReference type="OrthoDB" id="289038at2759"/>
<keyword evidence="13" id="KW-0539">Nucleus</keyword>
<protein>
    <recommendedName>
        <fullName evidence="4">ubiquitinyl hydrolase 1</fullName>
        <ecNumber evidence="4">3.4.19.12</ecNumber>
    </recommendedName>
</protein>
<dbReference type="PROSITE" id="PS50053">
    <property type="entry name" value="UBIQUITIN_2"/>
    <property type="match status" value="1"/>
</dbReference>
<dbReference type="InterPro" id="IPR050164">
    <property type="entry name" value="Peptidase_C19"/>
</dbReference>
<evidence type="ECO:0000256" key="5">
    <source>
        <dbReference type="ARBA" id="ARBA00022670"/>
    </source>
</evidence>
<keyword evidence="10" id="KW-0378">Hydrolase</keyword>
<evidence type="ECO:0000256" key="1">
    <source>
        <dbReference type="ARBA" id="ARBA00000707"/>
    </source>
</evidence>
<dbReference type="Proteomes" id="UP000054538">
    <property type="component" value="Unassembled WGS sequence"/>
</dbReference>
<evidence type="ECO:0000256" key="2">
    <source>
        <dbReference type="ARBA" id="ARBA00004123"/>
    </source>
</evidence>
<dbReference type="InterPro" id="IPR001876">
    <property type="entry name" value="Znf_RanBP2"/>
</dbReference>
<keyword evidence="20" id="KW-1185">Reference proteome</keyword>
<dbReference type="GO" id="GO:0004843">
    <property type="term" value="F:cysteine-type deubiquitinase activity"/>
    <property type="evidence" value="ECO:0007669"/>
    <property type="project" value="UniProtKB-EC"/>
</dbReference>
<evidence type="ECO:0000256" key="13">
    <source>
        <dbReference type="ARBA" id="ARBA00023242"/>
    </source>
</evidence>
<feature type="domain" description="DUSP" evidence="18">
    <location>
        <begin position="862"/>
        <end position="971"/>
    </location>
</feature>
<feature type="domain" description="Ubiquitin-like" evidence="16">
    <location>
        <begin position="1039"/>
        <end position="1122"/>
    </location>
</feature>